<sequence length="187" mass="20106">MWGMQPPLCTPAQSARGWRLLVGVTHGRARRVHGPTGPTLWSLGSSAGAGGPRADREPRPACPKSHRAYCSVEACLSAGGATEGDFRVAAGARSDPNVVWSVLLARGAKSARPRMTPFHRGESRAGLLLNAPPLRRRPPHLRSPAQRRARLTPPCILPPRPASESLTRRTSEMKSCPAQLPKVIFPP</sequence>
<organism evidence="2 3">
    <name type="scientific">Phyllostomus discolor</name>
    <name type="common">pale spear-nosed bat</name>
    <dbReference type="NCBI Taxonomy" id="89673"/>
    <lineage>
        <taxon>Eukaryota</taxon>
        <taxon>Metazoa</taxon>
        <taxon>Chordata</taxon>
        <taxon>Craniata</taxon>
        <taxon>Vertebrata</taxon>
        <taxon>Euteleostomi</taxon>
        <taxon>Mammalia</taxon>
        <taxon>Eutheria</taxon>
        <taxon>Laurasiatheria</taxon>
        <taxon>Chiroptera</taxon>
        <taxon>Yangochiroptera</taxon>
        <taxon>Phyllostomidae</taxon>
        <taxon>Phyllostominae</taxon>
        <taxon>Phyllostomus</taxon>
    </lineage>
</organism>
<name>A0A833ZG97_9CHIR</name>
<dbReference type="Proteomes" id="UP000664940">
    <property type="component" value="Unassembled WGS sequence"/>
</dbReference>
<reference evidence="2 3" key="1">
    <citation type="journal article" date="2020" name="Nature">
        <title>Six reference-quality genomes reveal evolution of bat adaptations.</title>
        <authorList>
            <person name="Jebb D."/>
            <person name="Huang Z."/>
            <person name="Pippel M."/>
            <person name="Hughes G.M."/>
            <person name="Lavrichenko K."/>
            <person name="Devanna P."/>
            <person name="Winkler S."/>
            <person name="Jermiin L.S."/>
            <person name="Skirmuntt E.C."/>
            <person name="Katzourakis A."/>
            <person name="Burkitt-Gray L."/>
            <person name="Ray D.A."/>
            <person name="Sullivan K.A.M."/>
            <person name="Roscito J.G."/>
            <person name="Kirilenko B.M."/>
            <person name="Davalos L.M."/>
            <person name="Corthals A.P."/>
            <person name="Power M.L."/>
            <person name="Jones G."/>
            <person name="Ransome R.D."/>
            <person name="Dechmann D.K.N."/>
            <person name="Locatelli A.G."/>
            <person name="Puechmaille S.J."/>
            <person name="Fedrigo O."/>
            <person name="Jarvis E.D."/>
            <person name="Hiller M."/>
            <person name="Vernes S.C."/>
            <person name="Myers E.W."/>
            <person name="Teeling E.C."/>
        </authorList>
    </citation>
    <scope>NUCLEOTIDE SEQUENCE [LARGE SCALE GENOMIC DNA]</scope>
    <source>
        <strain evidence="2">Bat1K_MPI-CBG_1</strain>
    </source>
</reference>
<evidence type="ECO:0000313" key="3">
    <source>
        <dbReference type="Proteomes" id="UP000664940"/>
    </source>
</evidence>
<evidence type="ECO:0000256" key="1">
    <source>
        <dbReference type="SAM" id="MobiDB-lite"/>
    </source>
</evidence>
<protein>
    <submittedName>
        <fullName evidence="2">Uncharacterized protein</fullName>
    </submittedName>
</protein>
<feature type="region of interest" description="Disordered" evidence="1">
    <location>
        <begin position="29"/>
        <end position="60"/>
    </location>
</feature>
<evidence type="ECO:0000313" key="2">
    <source>
        <dbReference type="EMBL" id="KAF6090950.1"/>
    </source>
</evidence>
<proteinExistence type="predicted"/>
<accession>A0A833ZG97</accession>
<feature type="compositionally biased region" description="Basic residues" evidence="1">
    <location>
        <begin position="134"/>
        <end position="150"/>
    </location>
</feature>
<dbReference type="EMBL" id="JABVXQ010000009">
    <property type="protein sequence ID" value="KAF6090950.1"/>
    <property type="molecule type" value="Genomic_DNA"/>
</dbReference>
<gene>
    <name evidence="2" type="ORF">HJG60_012289</name>
</gene>
<dbReference type="AlphaFoldDB" id="A0A833ZG97"/>
<feature type="region of interest" description="Disordered" evidence="1">
    <location>
        <begin position="131"/>
        <end position="187"/>
    </location>
</feature>
<comment type="caution">
    <text evidence="2">The sequence shown here is derived from an EMBL/GenBank/DDBJ whole genome shotgun (WGS) entry which is preliminary data.</text>
</comment>